<keyword evidence="4 6" id="KW-0378">Hydrolase</keyword>
<dbReference type="PANTHER" id="PTHR43982">
    <property type="entry name" value="UBIQUITIN CARBOXYL-TERMINAL HYDROLASE"/>
    <property type="match status" value="1"/>
</dbReference>
<dbReference type="Pfam" id="PF00240">
    <property type="entry name" value="ubiquitin"/>
    <property type="match status" value="1"/>
</dbReference>
<dbReference type="OrthoDB" id="333239at2759"/>
<dbReference type="GO" id="GO:0004843">
    <property type="term" value="F:cysteine-type deubiquitinase activity"/>
    <property type="evidence" value="ECO:0007669"/>
    <property type="project" value="UniProtKB-UniRule"/>
</dbReference>
<dbReference type="InterPro" id="IPR000626">
    <property type="entry name" value="Ubiquitin-like_dom"/>
</dbReference>
<evidence type="ECO:0000313" key="11">
    <source>
        <dbReference type="Proteomes" id="UP000789739"/>
    </source>
</evidence>
<keyword evidence="3 6" id="KW-0833">Ubl conjugation pathway</keyword>
<evidence type="ECO:0000256" key="6">
    <source>
        <dbReference type="RuleBase" id="RU366025"/>
    </source>
</evidence>
<feature type="compositionally biased region" description="Polar residues" evidence="7">
    <location>
        <begin position="202"/>
        <end position="215"/>
    </location>
</feature>
<dbReference type="PROSITE" id="PS00972">
    <property type="entry name" value="USP_1"/>
    <property type="match status" value="1"/>
</dbReference>
<dbReference type="PANTHER" id="PTHR43982:SF1">
    <property type="entry name" value="UBIQUITIN CARBOXYL-TERMINAL HYDROLASE 14"/>
    <property type="match status" value="1"/>
</dbReference>
<comment type="caution">
    <text evidence="10">The sequence shown here is derived from an EMBL/GenBank/DDBJ whole genome shotgun (WGS) entry which is preliminary data.</text>
</comment>
<keyword evidence="11" id="KW-1185">Reference proteome</keyword>
<keyword evidence="2 6" id="KW-0645">Protease</keyword>
<name>A0A9N9FPH0_9GLOM</name>
<sequence length="478" mass="54226">MLMVKGGKKEKYELDIDTDEAALVLKYQLFSMTGVEPARQTLMIKGVTLKDDTILNTLKIKDGAVFMMTGSVGELPQPPAEETRFVETMTDQELAETLKLPTGLRNLGNTCYLNATLQCLRIMPELQESLNNYNEPQINLTSSLRNLYRQLNQTTDEYAPEEFVRTLRVAYPQFAEQRNHNYIQQDADECWTIIVSNLQNPSLARPNDQQDTGTDNANASASSGSSSTPVNKRYVEQYMMGRYTVTPKKDGSSETAPAVTSESFSRLSCHISNTTNYMHSGILQDLDESGRRISRLPYYLTIHFVRNRWKETTKVNAKILRKVRFTLDLDVTDFCTDELKAKLTPVKDQLIEYEKHKAEVKKQLEVGKNIGDKEKTELQEKLAAEAEEVRKLIDPELAKDAGANVTGLYELGAVLTHRGRLADSGHYLAWVRQEDSDNWIKYDDDKVQAVTEEDILKLDGGGDWHIAYILLYRSKKIA</sequence>
<dbReference type="InterPro" id="IPR001394">
    <property type="entry name" value="Peptidase_C19_UCH"/>
</dbReference>
<dbReference type="EMBL" id="CAJVPI010000580">
    <property type="protein sequence ID" value="CAG8552173.1"/>
    <property type="molecule type" value="Genomic_DNA"/>
</dbReference>
<dbReference type="SUPFAM" id="SSF54236">
    <property type="entry name" value="Ubiquitin-like"/>
    <property type="match status" value="1"/>
</dbReference>
<evidence type="ECO:0000256" key="7">
    <source>
        <dbReference type="SAM" id="MobiDB-lite"/>
    </source>
</evidence>
<evidence type="ECO:0000256" key="2">
    <source>
        <dbReference type="ARBA" id="ARBA00022670"/>
    </source>
</evidence>
<dbReference type="Gene3D" id="3.10.20.90">
    <property type="entry name" value="Phosphatidylinositol 3-kinase Catalytic Subunit, Chain A, domain 1"/>
    <property type="match status" value="1"/>
</dbReference>
<dbReference type="SMART" id="SM00213">
    <property type="entry name" value="UBQ"/>
    <property type="match status" value="1"/>
</dbReference>
<dbReference type="InterPro" id="IPR044635">
    <property type="entry name" value="UBP14-like"/>
</dbReference>
<dbReference type="PROSITE" id="PS50053">
    <property type="entry name" value="UBIQUITIN_2"/>
    <property type="match status" value="1"/>
</dbReference>
<feature type="domain" description="USP" evidence="9">
    <location>
        <begin position="102"/>
        <end position="475"/>
    </location>
</feature>
<dbReference type="InterPro" id="IPR029071">
    <property type="entry name" value="Ubiquitin-like_domsf"/>
</dbReference>
<feature type="region of interest" description="Disordered" evidence="7">
    <location>
        <begin position="202"/>
        <end position="231"/>
    </location>
</feature>
<dbReference type="Proteomes" id="UP000789739">
    <property type="component" value="Unassembled WGS sequence"/>
</dbReference>
<evidence type="ECO:0000256" key="1">
    <source>
        <dbReference type="ARBA" id="ARBA00000707"/>
    </source>
</evidence>
<reference evidence="10" key="1">
    <citation type="submission" date="2021-06" db="EMBL/GenBank/DDBJ databases">
        <authorList>
            <person name="Kallberg Y."/>
            <person name="Tangrot J."/>
            <person name="Rosling A."/>
        </authorList>
    </citation>
    <scope>NUCLEOTIDE SEQUENCE</scope>
    <source>
        <strain evidence="10">BR232B</strain>
    </source>
</reference>
<dbReference type="InterPro" id="IPR038765">
    <property type="entry name" value="Papain-like_cys_pep_sf"/>
</dbReference>
<dbReference type="CDD" id="cd16104">
    <property type="entry name" value="Ubl_USP14_like"/>
    <property type="match status" value="1"/>
</dbReference>
<dbReference type="InterPro" id="IPR028889">
    <property type="entry name" value="USP"/>
</dbReference>
<gene>
    <name evidence="10" type="ORF">PBRASI_LOCUS5148</name>
</gene>
<organism evidence="10 11">
    <name type="scientific">Paraglomus brasilianum</name>
    <dbReference type="NCBI Taxonomy" id="144538"/>
    <lineage>
        <taxon>Eukaryota</taxon>
        <taxon>Fungi</taxon>
        <taxon>Fungi incertae sedis</taxon>
        <taxon>Mucoromycota</taxon>
        <taxon>Glomeromycotina</taxon>
        <taxon>Glomeromycetes</taxon>
        <taxon>Paraglomerales</taxon>
        <taxon>Paraglomeraceae</taxon>
        <taxon>Paraglomus</taxon>
    </lineage>
</organism>
<dbReference type="GO" id="GO:0070628">
    <property type="term" value="F:proteasome binding"/>
    <property type="evidence" value="ECO:0007669"/>
    <property type="project" value="TreeGrafter"/>
</dbReference>
<evidence type="ECO:0000259" key="9">
    <source>
        <dbReference type="PROSITE" id="PS50235"/>
    </source>
</evidence>
<comment type="catalytic activity">
    <reaction evidence="1 6">
        <text>Thiol-dependent hydrolysis of ester, thioester, amide, peptide and isopeptide bonds formed by the C-terminal Gly of ubiquitin (a 76-residue protein attached to proteins as an intracellular targeting signal).</text>
        <dbReference type="EC" id="3.4.19.12"/>
    </reaction>
</comment>
<evidence type="ECO:0000313" key="10">
    <source>
        <dbReference type="EMBL" id="CAG8552173.1"/>
    </source>
</evidence>
<protein>
    <recommendedName>
        <fullName evidence="6">Ubiquitin carboxyl-terminal hydrolase</fullName>
        <ecNumber evidence="6">3.4.19.12</ecNumber>
    </recommendedName>
</protein>
<dbReference type="Gene3D" id="3.90.70.10">
    <property type="entry name" value="Cysteine proteinases"/>
    <property type="match status" value="1"/>
</dbReference>
<dbReference type="PROSITE" id="PS50235">
    <property type="entry name" value="USP_3"/>
    <property type="match status" value="1"/>
</dbReference>
<dbReference type="SUPFAM" id="SSF54001">
    <property type="entry name" value="Cysteine proteinases"/>
    <property type="match status" value="1"/>
</dbReference>
<dbReference type="AlphaFoldDB" id="A0A9N9FPH0"/>
<comment type="similarity">
    <text evidence="6">Belongs to the peptidase C19 family.</text>
</comment>
<dbReference type="PROSITE" id="PS00973">
    <property type="entry name" value="USP_2"/>
    <property type="match status" value="1"/>
</dbReference>
<evidence type="ECO:0000256" key="5">
    <source>
        <dbReference type="ARBA" id="ARBA00022807"/>
    </source>
</evidence>
<evidence type="ECO:0000259" key="8">
    <source>
        <dbReference type="PROSITE" id="PS50053"/>
    </source>
</evidence>
<dbReference type="EC" id="3.4.19.12" evidence="6"/>
<keyword evidence="5 6" id="KW-0788">Thiol protease</keyword>
<proteinExistence type="inferred from homology"/>
<dbReference type="GO" id="GO:0061136">
    <property type="term" value="P:regulation of proteasomal protein catabolic process"/>
    <property type="evidence" value="ECO:0007669"/>
    <property type="project" value="TreeGrafter"/>
</dbReference>
<dbReference type="Pfam" id="PF00443">
    <property type="entry name" value="UCH"/>
    <property type="match status" value="1"/>
</dbReference>
<dbReference type="GO" id="GO:0043161">
    <property type="term" value="P:proteasome-mediated ubiquitin-dependent protein catabolic process"/>
    <property type="evidence" value="ECO:0007669"/>
    <property type="project" value="InterPro"/>
</dbReference>
<feature type="domain" description="Ubiquitin-like" evidence="8">
    <location>
        <begin position="1"/>
        <end position="68"/>
    </location>
</feature>
<evidence type="ECO:0000256" key="4">
    <source>
        <dbReference type="ARBA" id="ARBA00022801"/>
    </source>
</evidence>
<dbReference type="InterPro" id="IPR018200">
    <property type="entry name" value="USP_CS"/>
</dbReference>
<evidence type="ECO:0000256" key="3">
    <source>
        <dbReference type="ARBA" id="ARBA00022786"/>
    </source>
</evidence>
<feature type="compositionally biased region" description="Low complexity" evidence="7">
    <location>
        <begin position="216"/>
        <end position="227"/>
    </location>
</feature>
<accession>A0A9N9FPH0</accession>
<dbReference type="GO" id="GO:0016579">
    <property type="term" value="P:protein deubiquitination"/>
    <property type="evidence" value="ECO:0007669"/>
    <property type="project" value="InterPro"/>
</dbReference>